<sequence length="449" mass="49309">MLKPGQLVTVSVHSLTDKGDGIATLEGRPLYIEGILPGERAEVRLTLVKPNYCHGQAVQLLQAAAARCQDFCPYTACGGCQLRVMSNSAQLELKRQLLLEALQAQGLDCPVAQTLGMDEPYHYRNKAQYAVQPGPYIGFYAKHSHQLVEVDECRVQAPETTEVVRLIRSWMRQCAVPAYNEALHVGCVRHIMVRNGVNSGEVMVVLVVAEMPAEAALEQLVAQLGPVPGLASLILNLNTATGNRVLGPDNRLLWGKDSIDDSLDGLAFSISPLSFYQVNPRQTEVLYREALRQASLQGHEVVFDLYCGIGTIALFMSRKAHRVIGIELVPEAIADARANAALNAISNVEFHQGAAELRVPELYAEGVRADVVVVDPPRKGCDPALLETLARMRPERLVYVSCNPKTLARDLAWLTDHGFVLEQATPVDMFPHTMHVETVALLTRRADEK</sequence>
<dbReference type="EC" id="2.1.1.190" evidence="8"/>
<dbReference type="Pfam" id="PF01938">
    <property type="entry name" value="TRAM"/>
    <property type="match status" value="1"/>
</dbReference>
<dbReference type="GO" id="GO:0032259">
    <property type="term" value="P:methylation"/>
    <property type="evidence" value="ECO:0007669"/>
    <property type="project" value="UniProtKB-KW"/>
</dbReference>
<dbReference type="InterPro" id="IPR030391">
    <property type="entry name" value="MeTrfase_TrmA_CS"/>
</dbReference>
<evidence type="ECO:0000313" key="8">
    <source>
        <dbReference type="EMBL" id="MBL1376792.1"/>
    </source>
</evidence>
<dbReference type="InterPro" id="IPR029063">
    <property type="entry name" value="SAM-dependent_MTases_sf"/>
</dbReference>
<feature type="binding site" evidence="5">
    <location>
        <position position="375"/>
    </location>
    <ligand>
        <name>S-adenosyl-L-methionine</name>
        <dbReference type="ChEBI" id="CHEBI:59789"/>
    </ligand>
</feature>
<dbReference type="Gene3D" id="2.40.50.1070">
    <property type="match status" value="1"/>
</dbReference>
<dbReference type="PANTHER" id="PTHR11061:SF30">
    <property type="entry name" value="TRNA (URACIL(54)-C(5))-METHYLTRANSFERASE"/>
    <property type="match status" value="1"/>
</dbReference>
<keyword evidence="4" id="KW-0408">Iron</keyword>
<evidence type="ECO:0000256" key="3">
    <source>
        <dbReference type="ARBA" id="ARBA00022691"/>
    </source>
</evidence>
<dbReference type="PANTHER" id="PTHR11061">
    <property type="entry name" value="RNA M5U METHYLTRANSFERASE"/>
    <property type="match status" value="1"/>
</dbReference>
<evidence type="ECO:0000259" key="7">
    <source>
        <dbReference type="PROSITE" id="PS50926"/>
    </source>
</evidence>
<dbReference type="Gene3D" id="3.40.50.150">
    <property type="entry name" value="Vaccinia Virus protein VP39"/>
    <property type="match status" value="1"/>
</dbReference>
<comment type="caution">
    <text evidence="8">The sequence shown here is derived from an EMBL/GenBank/DDBJ whole genome shotgun (WGS) entry which is preliminary data.</text>
</comment>
<dbReference type="PROSITE" id="PS50926">
    <property type="entry name" value="TRAM"/>
    <property type="match status" value="1"/>
</dbReference>
<comment type="similarity">
    <text evidence="5">Belongs to the class I-like SAM-binding methyltransferase superfamily. RNA M5U methyltransferase family.</text>
</comment>
<dbReference type="InterPro" id="IPR010280">
    <property type="entry name" value="U5_MeTrfase_fam"/>
</dbReference>
<accession>A0ABS1QQD9</accession>
<feature type="active site" evidence="6">
    <location>
        <position position="402"/>
    </location>
</feature>
<protein>
    <submittedName>
        <fullName evidence="8">23S rRNA (Uracil(1939)-C(5))-methyltransferase RlmD</fullName>
        <ecNumber evidence="8">2.1.1.190</ecNumber>
    </submittedName>
</protein>
<keyword evidence="4" id="KW-0411">Iron-sulfur</keyword>
<dbReference type="Proteomes" id="UP000638570">
    <property type="component" value="Unassembled WGS sequence"/>
</dbReference>
<dbReference type="InterPro" id="IPR030390">
    <property type="entry name" value="MeTrfase_TrmA_AS"/>
</dbReference>
<dbReference type="EMBL" id="JAERTZ010000013">
    <property type="protein sequence ID" value="MBL1376792.1"/>
    <property type="molecule type" value="Genomic_DNA"/>
</dbReference>
<dbReference type="RefSeq" id="WP_202083000.1">
    <property type="nucleotide sequence ID" value="NZ_JAERTZ010000013.1"/>
</dbReference>
<dbReference type="CDD" id="cd02440">
    <property type="entry name" value="AdoMet_MTases"/>
    <property type="match status" value="1"/>
</dbReference>
<name>A0ABS1QQD9_9GAMM</name>
<dbReference type="Pfam" id="PF05958">
    <property type="entry name" value="tRNA_U5-meth_tr"/>
    <property type="match status" value="1"/>
</dbReference>
<feature type="domain" description="TRAM" evidence="7">
    <location>
        <begin position="1"/>
        <end position="59"/>
    </location>
</feature>
<dbReference type="InterPro" id="IPR002792">
    <property type="entry name" value="TRAM_dom"/>
</dbReference>
<dbReference type="PROSITE" id="PS01231">
    <property type="entry name" value="TRMA_2"/>
    <property type="match status" value="1"/>
</dbReference>
<evidence type="ECO:0000313" key="9">
    <source>
        <dbReference type="Proteomes" id="UP000638570"/>
    </source>
</evidence>
<dbReference type="Gene3D" id="2.40.50.140">
    <property type="entry name" value="Nucleic acid-binding proteins"/>
    <property type="match status" value="1"/>
</dbReference>
<evidence type="ECO:0000256" key="2">
    <source>
        <dbReference type="ARBA" id="ARBA00022679"/>
    </source>
</evidence>
<reference evidence="9" key="1">
    <citation type="submission" date="2021-01" db="EMBL/GenBank/DDBJ databases">
        <title>Genome public.</title>
        <authorList>
            <person name="Liu C."/>
            <person name="Sun Q."/>
        </authorList>
    </citation>
    <scope>NUCLEOTIDE SEQUENCE [LARGE SCALE GENOMIC DNA]</scope>
    <source>
        <strain evidence="9">CGMCC 1.18722</strain>
    </source>
</reference>
<evidence type="ECO:0000256" key="5">
    <source>
        <dbReference type="PROSITE-ProRule" id="PRU01024"/>
    </source>
</evidence>
<dbReference type="PROSITE" id="PS51687">
    <property type="entry name" value="SAM_MT_RNA_M5U"/>
    <property type="match status" value="1"/>
</dbReference>
<evidence type="ECO:0000256" key="1">
    <source>
        <dbReference type="ARBA" id="ARBA00022603"/>
    </source>
</evidence>
<dbReference type="PROSITE" id="PS01230">
    <property type="entry name" value="TRMA_1"/>
    <property type="match status" value="1"/>
</dbReference>
<feature type="binding site" evidence="5">
    <location>
        <position position="306"/>
    </location>
    <ligand>
        <name>S-adenosyl-L-methionine</name>
        <dbReference type="ChEBI" id="CHEBI:59789"/>
    </ligand>
</feature>
<keyword evidence="9" id="KW-1185">Reference proteome</keyword>
<keyword evidence="1 5" id="KW-0489">Methyltransferase</keyword>
<proteinExistence type="inferred from homology"/>
<gene>
    <name evidence="8" type="primary">rlmD</name>
    <name evidence="8" type="ORF">JKV55_05505</name>
</gene>
<feature type="active site" description="Nucleophile" evidence="5">
    <location>
        <position position="402"/>
    </location>
</feature>
<evidence type="ECO:0000256" key="4">
    <source>
        <dbReference type="ARBA" id="ARBA00023014"/>
    </source>
</evidence>
<dbReference type="SUPFAM" id="SSF50249">
    <property type="entry name" value="Nucleic acid-binding proteins"/>
    <property type="match status" value="1"/>
</dbReference>
<feature type="binding site" evidence="5">
    <location>
        <position position="277"/>
    </location>
    <ligand>
        <name>S-adenosyl-L-methionine</name>
        <dbReference type="ChEBI" id="CHEBI:59789"/>
    </ligand>
</feature>
<feature type="binding site" evidence="5">
    <location>
        <position position="327"/>
    </location>
    <ligand>
        <name>S-adenosyl-L-methionine</name>
        <dbReference type="ChEBI" id="CHEBI:59789"/>
    </ligand>
</feature>
<organism evidence="8 9">
    <name type="scientific">Zobellella iuensis</name>
    <dbReference type="NCBI Taxonomy" id="2803811"/>
    <lineage>
        <taxon>Bacteria</taxon>
        <taxon>Pseudomonadati</taxon>
        <taxon>Pseudomonadota</taxon>
        <taxon>Gammaproteobacteria</taxon>
        <taxon>Aeromonadales</taxon>
        <taxon>Aeromonadaceae</taxon>
        <taxon>Zobellella</taxon>
    </lineage>
</organism>
<dbReference type="GO" id="GO:0008168">
    <property type="term" value="F:methyltransferase activity"/>
    <property type="evidence" value="ECO:0007669"/>
    <property type="project" value="UniProtKB-KW"/>
</dbReference>
<dbReference type="InterPro" id="IPR012340">
    <property type="entry name" value="NA-bd_OB-fold"/>
</dbReference>
<keyword evidence="3 5" id="KW-0949">S-adenosyl-L-methionine</keyword>
<evidence type="ECO:0000256" key="6">
    <source>
        <dbReference type="PROSITE-ProRule" id="PRU10015"/>
    </source>
</evidence>
<keyword evidence="4" id="KW-0479">Metal-binding</keyword>
<dbReference type="NCBIfam" id="TIGR00479">
    <property type="entry name" value="rumA"/>
    <property type="match status" value="1"/>
</dbReference>
<dbReference type="SUPFAM" id="SSF53335">
    <property type="entry name" value="S-adenosyl-L-methionine-dependent methyltransferases"/>
    <property type="match status" value="1"/>
</dbReference>
<keyword evidence="2 5" id="KW-0808">Transferase</keyword>